<feature type="non-terminal residue" evidence="1">
    <location>
        <position position="90"/>
    </location>
</feature>
<dbReference type="EMBL" id="KN784878">
    <property type="protein sequence ID" value="KIH43554.1"/>
    <property type="molecule type" value="Genomic_DNA"/>
</dbReference>
<evidence type="ECO:0000313" key="1">
    <source>
        <dbReference type="EMBL" id="KIH43554.1"/>
    </source>
</evidence>
<dbReference type="AlphaFoldDB" id="A0A0C2F9I9"/>
<reference evidence="1 2" key="1">
    <citation type="submission" date="2013-12" db="EMBL/GenBank/DDBJ databases">
        <title>Draft genome of the parsitic nematode Ancylostoma duodenale.</title>
        <authorList>
            <person name="Mitreva M."/>
        </authorList>
    </citation>
    <scope>NUCLEOTIDE SEQUENCE [LARGE SCALE GENOMIC DNA]</scope>
    <source>
        <strain evidence="1 2">Zhejiang</strain>
    </source>
</reference>
<protein>
    <submittedName>
        <fullName evidence="1">Uncharacterized protein</fullName>
    </submittedName>
</protein>
<sequence>RCQLCWRENEPRRGCVRWSRSMRPYIIMRSVSPHPLRTIMIGFSRLTMTPTCIWKTFAHCLRNIHPMMLWRLVISLNRKVTIPITTVVAQ</sequence>
<dbReference type="Proteomes" id="UP000054047">
    <property type="component" value="Unassembled WGS sequence"/>
</dbReference>
<evidence type="ECO:0000313" key="2">
    <source>
        <dbReference type="Proteomes" id="UP000054047"/>
    </source>
</evidence>
<organism evidence="1 2">
    <name type="scientific">Ancylostoma duodenale</name>
    <dbReference type="NCBI Taxonomy" id="51022"/>
    <lineage>
        <taxon>Eukaryota</taxon>
        <taxon>Metazoa</taxon>
        <taxon>Ecdysozoa</taxon>
        <taxon>Nematoda</taxon>
        <taxon>Chromadorea</taxon>
        <taxon>Rhabditida</taxon>
        <taxon>Rhabditina</taxon>
        <taxon>Rhabditomorpha</taxon>
        <taxon>Strongyloidea</taxon>
        <taxon>Ancylostomatidae</taxon>
        <taxon>Ancylostomatinae</taxon>
        <taxon>Ancylostoma</taxon>
    </lineage>
</organism>
<proteinExistence type="predicted"/>
<feature type="non-terminal residue" evidence="1">
    <location>
        <position position="1"/>
    </location>
</feature>
<gene>
    <name evidence="1" type="ORF">ANCDUO_26438</name>
</gene>
<accession>A0A0C2F9I9</accession>
<keyword evidence="2" id="KW-1185">Reference proteome</keyword>
<name>A0A0C2F9I9_9BILA</name>